<dbReference type="NCBIfam" id="TIGR02639">
    <property type="entry name" value="ClpA"/>
    <property type="match status" value="1"/>
</dbReference>
<dbReference type="GO" id="GO:0006508">
    <property type="term" value="P:proteolysis"/>
    <property type="evidence" value="ECO:0007669"/>
    <property type="project" value="UniProtKB-KW"/>
</dbReference>
<evidence type="ECO:0000256" key="6">
    <source>
        <dbReference type="PROSITE-ProRule" id="PRU01251"/>
    </source>
</evidence>
<dbReference type="GO" id="GO:0008233">
    <property type="term" value="F:peptidase activity"/>
    <property type="evidence" value="ECO:0007669"/>
    <property type="project" value="UniProtKB-KW"/>
</dbReference>
<evidence type="ECO:0000313" key="10">
    <source>
        <dbReference type="EMBL" id="MFD2262157.1"/>
    </source>
</evidence>
<dbReference type="InterPro" id="IPR013461">
    <property type="entry name" value="ClpA"/>
</dbReference>
<evidence type="ECO:0000256" key="7">
    <source>
        <dbReference type="RuleBase" id="RU004432"/>
    </source>
</evidence>
<evidence type="ECO:0000256" key="5">
    <source>
        <dbReference type="ARBA" id="ARBA00023186"/>
    </source>
</evidence>
<dbReference type="Pfam" id="PF02861">
    <property type="entry name" value="Clp_N"/>
    <property type="match status" value="1"/>
</dbReference>
<dbReference type="InterPro" id="IPR041546">
    <property type="entry name" value="ClpA/ClpB_AAA_lid"/>
</dbReference>
<dbReference type="PANTHER" id="PTHR11638">
    <property type="entry name" value="ATP-DEPENDENT CLP PROTEASE"/>
    <property type="match status" value="1"/>
</dbReference>
<dbReference type="InterPro" id="IPR001270">
    <property type="entry name" value="ClpA/B"/>
</dbReference>
<comment type="caution">
    <text evidence="10">The sequence shown here is derived from an EMBL/GenBank/DDBJ whole genome shotgun (WGS) entry which is preliminary data.</text>
</comment>
<dbReference type="CDD" id="cd19499">
    <property type="entry name" value="RecA-like_ClpB_Hsp104-like"/>
    <property type="match status" value="1"/>
</dbReference>
<dbReference type="Pfam" id="PF17871">
    <property type="entry name" value="AAA_lid_9"/>
    <property type="match status" value="1"/>
</dbReference>
<dbReference type="SMART" id="SM01086">
    <property type="entry name" value="ClpB_D2-small"/>
    <property type="match status" value="1"/>
</dbReference>
<dbReference type="PANTHER" id="PTHR11638:SF111">
    <property type="entry name" value="ATP-DEPENDENT CLP PROTEASE ATP-BINDING SUBUNIT CLPA"/>
    <property type="match status" value="1"/>
</dbReference>
<feature type="domain" description="Clp R" evidence="9">
    <location>
        <begin position="1"/>
        <end position="144"/>
    </location>
</feature>
<evidence type="ECO:0000259" key="9">
    <source>
        <dbReference type="PROSITE" id="PS51903"/>
    </source>
</evidence>
<dbReference type="EMBL" id="JBHUIP010000003">
    <property type="protein sequence ID" value="MFD2262157.1"/>
    <property type="molecule type" value="Genomic_DNA"/>
</dbReference>
<keyword evidence="3 7" id="KW-0547">Nucleotide-binding</keyword>
<dbReference type="InterPro" id="IPR018368">
    <property type="entry name" value="ClpA/B_CS1"/>
</dbReference>
<dbReference type="InterPro" id="IPR028299">
    <property type="entry name" value="ClpA/B_CS2"/>
</dbReference>
<evidence type="ECO:0000313" key="11">
    <source>
        <dbReference type="Proteomes" id="UP001597295"/>
    </source>
</evidence>
<dbReference type="Gene3D" id="1.10.1780.10">
    <property type="entry name" value="Clp, N-terminal domain"/>
    <property type="match status" value="1"/>
</dbReference>
<keyword evidence="4 7" id="KW-0067">ATP-binding</keyword>
<dbReference type="PROSITE" id="PS00871">
    <property type="entry name" value="CLPAB_2"/>
    <property type="match status" value="1"/>
</dbReference>
<name>A0ABW5DM76_9PROT</name>
<dbReference type="CDD" id="cd00009">
    <property type="entry name" value="AAA"/>
    <property type="match status" value="1"/>
</dbReference>
<proteinExistence type="inferred from homology"/>
<evidence type="ECO:0000256" key="1">
    <source>
        <dbReference type="ARBA" id="ARBA00008675"/>
    </source>
</evidence>
<keyword evidence="5 7" id="KW-0143">Chaperone</keyword>
<keyword evidence="2 6" id="KW-0677">Repeat</keyword>
<reference evidence="11" key="1">
    <citation type="journal article" date="2019" name="Int. J. Syst. Evol. Microbiol.">
        <title>The Global Catalogue of Microorganisms (GCM) 10K type strain sequencing project: providing services to taxonomists for standard genome sequencing and annotation.</title>
        <authorList>
            <consortium name="The Broad Institute Genomics Platform"/>
            <consortium name="The Broad Institute Genome Sequencing Center for Infectious Disease"/>
            <person name="Wu L."/>
            <person name="Ma J."/>
        </authorList>
    </citation>
    <scope>NUCLEOTIDE SEQUENCE [LARGE SCALE GENOMIC DNA]</scope>
    <source>
        <strain evidence="11">CGMCC 1.19062</strain>
    </source>
</reference>
<dbReference type="PROSITE" id="PS51903">
    <property type="entry name" value="CLP_R"/>
    <property type="match status" value="1"/>
</dbReference>
<dbReference type="InterPro" id="IPR027417">
    <property type="entry name" value="P-loop_NTPase"/>
</dbReference>
<dbReference type="SUPFAM" id="SSF81923">
    <property type="entry name" value="Double Clp-N motif"/>
    <property type="match status" value="1"/>
</dbReference>
<dbReference type="InterPro" id="IPR004176">
    <property type="entry name" value="Clp_R_N"/>
</dbReference>
<evidence type="ECO:0000256" key="3">
    <source>
        <dbReference type="ARBA" id="ARBA00022741"/>
    </source>
</evidence>
<dbReference type="GO" id="GO:0005524">
    <property type="term" value="F:ATP binding"/>
    <property type="evidence" value="ECO:0007669"/>
    <property type="project" value="UniProtKB-KW"/>
</dbReference>
<dbReference type="InterPro" id="IPR003593">
    <property type="entry name" value="AAA+_ATPase"/>
</dbReference>
<feature type="compositionally biased region" description="Acidic residues" evidence="8">
    <location>
        <begin position="768"/>
        <end position="778"/>
    </location>
</feature>
<feature type="compositionally biased region" description="Basic and acidic residues" evidence="8">
    <location>
        <begin position="146"/>
        <end position="155"/>
    </location>
</feature>
<dbReference type="SMART" id="SM00382">
    <property type="entry name" value="AAA"/>
    <property type="match status" value="2"/>
</dbReference>
<dbReference type="InterPro" id="IPR019489">
    <property type="entry name" value="Clp_ATPase_C"/>
</dbReference>
<dbReference type="PROSITE" id="PS00870">
    <property type="entry name" value="CLPAB_1"/>
    <property type="match status" value="1"/>
</dbReference>
<feature type="region of interest" description="Disordered" evidence="8">
    <location>
        <begin position="146"/>
        <end position="173"/>
    </location>
</feature>
<keyword evidence="11" id="KW-1185">Reference proteome</keyword>
<accession>A0ABW5DM76</accession>
<dbReference type="InterPro" id="IPR050130">
    <property type="entry name" value="ClpA_ClpB"/>
</dbReference>
<dbReference type="InterPro" id="IPR003959">
    <property type="entry name" value="ATPase_AAA_core"/>
</dbReference>
<evidence type="ECO:0000256" key="2">
    <source>
        <dbReference type="ARBA" id="ARBA00022737"/>
    </source>
</evidence>
<keyword evidence="10" id="KW-0378">Hydrolase</keyword>
<dbReference type="Pfam" id="PF00004">
    <property type="entry name" value="AAA"/>
    <property type="match status" value="1"/>
</dbReference>
<evidence type="ECO:0000256" key="8">
    <source>
        <dbReference type="SAM" id="MobiDB-lite"/>
    </source>
</evidence>
<dbReference type="Proteomes" id="UP001597295">
    <property type="component" value="Unassembled WGS sequence"/>
</dbReference>
<comment type="similarity">
    <text evidence="1 7">Belongs to the ClpA/ClpB family.</text>
</comment>
<dbReference type="Gene3D" id="3.40.50.300">
    <property type="entry name" value="P-loop containing nucleotide triphosphate hydrolases"/>
    <property type="match status" value="2"/>
</dbReference>
<dbReference type="Gene3D" id="1.10.8.60">
    <property type="match status" value="2"/>
</dbReference>
<feature type="region of interest" description="Disordered" evidence="8">
    <location>
        <begin position="758"/>
        <end position="778"/>
    </location>
</feature>
<dbReference type="PRINTS" id="PR00300">
    <property type="entry name" value="CLPPROTEASEA"/>
</dbReference>
<gene>
    <name evidence="10" type="primary">clpA</name>
    <name evidence="10" type="ORF">ACFSM5_04605</name>
</gene>
<organism evidence="10 11">
    <name type="scientific">Lacibacterium aquatile</name>
    <dbReference type="NCBI Taxonomy" id="1168082"/>
    <lineage>
        <taxon>Bacteria</taxon>
        <taxon>Pseudomonadati</taxon>
        <taxon>Pseudomonadota</taxon>
        <taxon>Alphaproteobacteria</taxon>
        <taxon>Rhodospirillales</taxon>
        <taxon>Rhodospirillaceae</taxon>
    </lineage>
</organism>
<dbReference type="InterPro" id="IPR036628">
    <property type="entry name" value="Clp_N_dom_sf"/>
</dbReference>
<protein>
    <submittedName>
        <fullName evidence="10">ATP-dependent Clp protease ATP-binding subunit ClpA</fullName>
    </submittedName>
</protein>
<dbReference type="SUPFAM" id="SSF52540">
    <property type="entry name" value="P-loop containing nucleoside triphosphate hydrolases"/>
    <property type="match status" value="2"/>
</dbReference>
<dbReference type="Pfam" id="PF07724">
    <property type="entry name" value="AAA_2"/>
    <property type="match status" value="1"/>
</dbReference>
<keyword evidence="10" id="KW-0645">Protease</keyword>
<dbReference type="RefSeq" id="WP_379875073.1">
    <property type="nucleotide sequence ID" value="NZ_JBHUIP010000003.1"/>
</dbReference>
<dbReference type="Pfam" id="PF10431">
    <property type="entry name" value="ClpB_D2-small"/>
    <property type="match status" value="1"/>
</dbReference>
<evidence type="ECO:0000256" key="4">
    <source>
        <dbReference type="ARBA" id="ARBA00022840"/>
    </source>
</evidence>
<sequence>MLSRNLEKSLHLALDLANQRRHEFATLEHLLLSLTEDQDAIAVFRACGLDVDKLRRDLTNYLDNELANIVSPRGEEAKPTSGFQRVVQRAVIHVQSSGRSEVTGANVLVALFSERESHAVYFLQEQDMSRFDAVNFISHGISKVPGKAEPKRVTGAEEEERPAAAAGAEKPGKKAHEALDNYCIDLNKKAGQGKIDPLIGRESEVERTIQILCRRTKNNPLFVGDPGVGKTAIAEGLARRIVTGDVPEVLKGATIFGLDMGALLAGTRYRGDFEERLKAVLQELEAHPNAVLFIDEIHTIIGAGATSGGAMDASNLLKPALASGSLRCIGSTTYKEYRSYFEKDRALVRRFQKIDVAEPSIEDSVKILKGLKPYYEQHHHVRYTNEAIKTAVELAARYINDRKLPDKAIDVIDEVGAYQMLLPPSKRKKTITVKDVEAVVAKIARIPPKAVSSDDRALLATLDRDLKTVVFGQNEAIEALSTAIKLSRAGLRDAEKPIGSYLFSGPTGVGKTEVARQLARLLGIELKRFDMSEYMERHSISRLIGAPPGYVGFDQGGLLTDAVDQTPHCVLLLDEIEKAHPDLFNILLQVMDHGKLTDHNGKNVDFRNVILIMTTNAGAADMAKNAFGFERDKRVGEDKEAIERMFTPEFRNRLDAIVPFANLTPEVMDRVVDKFVIQLESQLAERHVNIELTDAAKAWLSKKGFDPLYGARPLGRIIQEHVKKPLADELLFGKLVHGGTVQVDADKDGDKLKFLVTSAPGRSKRSEDQEEGEQELVE</sequence>